<dbReference type="InterPro" id="IPR004408">
    <property type="entry name" value="Biotin_CoA_COase_ligase"/>
</dbReference>
<gene>
    <name evidence="3" type="ORF">UFOPK3772_00335</name>
</gene>
<dbReference type="SUPFAM" id="SSF55681">
    <property type="entry name" value="Class II aaRS and biotin synthetases"/>
    <property type="match status" value="1"/>
</dbReference>
<dbReference type="InterPro" id="IPR003142">
    <property type="entry name" value="BPL_C"/>
</dbReference>
<dbReference type="PANTHER" id="PTHR12835">
    <property type="entry name" value="BIOTIN PROTEIN LIGASE"/>
    <property type="match status" value="1"/>
</dbReference>
<evidence type="ECO:0000256" key="1">
    <source>
        <dbReference type="ARBA" id="ARBA00022598"/>
    </source>
</evidence>
<dbReference type="Gene3D" id="3.30.930.10">
    <property type="entry name" value="Bira Bifunctional Protein, Domain 2"/>
    <property type="match status" value="1"/>
</dbReference>
<dbReference type="NCBIfam" id="TIGR00121">
    <property type="entry name" value="birA_ligase"/>
    <property type="match status" value="1"/>
</dbReference>
<dbReference type="InterPro" id="IPR004143">
    <property type="entry name" value="BPL_LPL_catalytic"/>
</dbReference>
<feature type="domain" description="BPL/LPL catalytic" evidence="2">
    <location>
        <begin position="1"/>
        <end position="209"/>
    </location>
</feature>
<name>A0A6J7IPR2_9ZZZZ</name>
<reference evidence="3" key="1">
    <citation type="submission" date="2020-05" db="EMBL/GenBank/DDBJ databases">
        <authorList>
            <person name="Chiriac C."/>
            <person name="Salcher M."/>
            <person name="Ghai R."/>
            <person name="Kavagutti S V."/>
        </authorList>
    </citation>
    <scope>NUCLEOTIDE SEQUENCE</scope>
</reference>
<dbReference type="Gene3D" id="2.30.30.100">
    <property type="match status" value="1"/>
</dbReference>
<dbReference type="GO" id="GO:0005737">
    <property type="term" value="C:cytoplasm"/>
    <property type="evidence" value="ECO:0007669"/>
    <property type="project" value="TreeGrafter"/>
</dbReference>
<dbReference type="EMBL" id="CAFBNE010000006">
    <property type="protein sequence ID" value="CAB4932312.1"/>
    <property type="molecule type" value="Genomic_DNA"/>
</dbReference>
<dbReference type="PROSITE" id="PS51733">
    <property type="entry name" value="BPL_LPL_CATALYTIC"/>
    <property type="match status" value="1"/>
</dbReference>
<dbReference type="GO" id="GO:0004077">
    <property type="term" value="F:biotin--[biotin carboxyl-carrier protein] ligase activity"/>
    <property type="evidence" value="ECO:0007669"/>
    <property type="project" value="InterPro"/>
</dbReference>
<dbReference type="PANTHER" id="PTHR12835:SF5">
    <property type="entry name" value="BIOTIN--PROTEIN LIGASE"/>
    <property type="match status" value="1"/>
</dbReference>
<dbReference type="AlphaFoldDB" id="A0A6J7IPR2"/>
<keyword evidence="1" id="KW-0436">Ligase</keyword>
<proteinExistence type="predicted"/>
<sequence length="274" mass="28475">MATLLADAGWPVPMPIILETTTSTNAEVARLVQSDAPEGTCVVAEEQTAGRGRQGREWVSPPSAGLWMSVLVRPGEVPRSRWGWLSLLAGLAARDAMRELGRVPVGLKWPNDLMATGADTAPGSPPAGAAGSGPGMRKLGGILSEACGSPDAPGGEAVIIGIGVNVWLTQQELPTPQATSLLVEGGPVDREALLVAILRHLVARLAQWRKADPGLEGDYRAACVTLGRTVDVSMPGGRMVRGEAVAIDDDGHLRIISEGNLVSITAGDVIHATI</sequence>
<accession>A0A6J7IPR2</accession>
<organism evidence="3">
    <name type="scientific">freshwater metagenome</name>
    <dbReference type="NCBI Taxonomy" id="449393"/>
    <lineage>
        <taxon>unclassified sequences</taxon>
        <taxon>metagenomes</taxon>
        <taxon>ecological metagenomes</taxon>
    </lineage>
</organism>
<evidence type="ECO:0000313" key="3">
    <source>
        <dbReference type="EMBL" id="CAB4932312.1"/>
    </source>
</evidence>
<evidence type="ECO:0000259" key="2">
    <source>
        <dbReference type="PROSITE" id="PS51733"/>
    </source>
</evidence>
<dbReference type="InterPro" id="IPR045864">
    <property type="entry name" value="aa-tRNA-synth_II/BPL/LPL"/>
</dbReference>
<dbReference type="CDD" id="cd16442">
    <property type="entry name" value="BPL"/>
    <property type="match status" value="1"/>
</dbReference>
<protein>
    <submittedName>
        <fullName evidence="3">Unannotated protein</fullName>
    </submittedName>
</protein>
<dbReference type="Pfam" id="PF02237">
    <property type="entry name" value="BPL_C"/>
    <property type="match status" value="1"/>
</dbReference>
<dbReference type="Pfam" id="PF03099">
    <property type="entry name" value="BPL_LplA_LipB"/>
    <property type="match status" value="1"/>
</dbReference>